<dbReference type="Gene3D" id="3.40.50.300">
    <property type="entry name" value="P-loop containing nucleotide triphosphate hydrolases"/>
    <property type="match status" value="1"/>
</dbReference>
<dbReference type="Proteomes" id="UP001220964">
    <property type="component" value="Unassembled WGS sequence"/>
</dbReference>
<reference evidence="4" key="1">
    <citation type="submission" date="2023-03" db="EMBL/GenBank/DDBJ databases">
        <title>Multiphase analysis and comparison of six strains from genera Psychromarinibacter, Lutimaribacter, and Maritimibacter, including a novel species: Psychromarinibacter sediminicola sp. nov.</title>
        <authorList>
            <person name="Wang Y.-H."/>
            <person name="Ye M.-Q."/>
            <person name="Du Z.-J."/>
        </authorList>
    </citation>
    <scope>NUCLEOTIDE SEQUENCE</scope>
    <source>
        <strain evidence="4">C21-152</strain>
    </source>
</reference>
<dbReference type="InterPro" id="IPR000863">
    <property type="entry name" value="Sulfotransferase_dom"/>
</dbReference>
<sequence>MSTPAHILQPALRSYRGTITSPERWSVWEPRRGDILVCTPPKSGTTWTQSMLSMLLHGSTELPDRVPVLSPWVDADLGAPADEIAAALRTQPGRRVVKTHTPADGFPLWDGVTVIAVYRHPLDVFFSLRAHNANVAEPEPDDPFLLPLERAFRHYVEDPADTGDFDRDTLAALALHYRETALSGRLPELKLFHYADMLRDGRSTVEKLARAVGVEASAELIDTVTAATSFESMKANAQDYAPVAGTGFWKSDADFFESASSRKWKGQLSTEQIATYDARIRALVGDARARRWLETGDGPTTAKDERQ</sequence>
<comment type="caution">
    <text evidence="4">The sequence shown here is derived from an EMBL/GenBank/DDBJ whole genome shotgun (WGS) entry which is preliminary data.</text>
</comment>
<organism evidence="4 5">
    <name type="scientific">Psychromarinibacter sediminicola</name>
    <dbReference type="NCBI Taxonomy" id="3033385"/>
    <lineage>
        <taxon>Bacteria</taxon>
        <taxon>Pseudomonadati</taxon>
        <taxon>Pseudomonadota</taxon>
        <taxon>Alphaproteobacteria</taxon>
        <taxon>Rhodobacterales</taxon>
        <taxon>Paracoccaceae</taxon>
        <taxon>Psychromarinibacter</taxon>
    </lineage>
</organism>
<dbReference type="AlphaFoldDB" id="A0AAE3T935"/>
<evidence type="ECO:0000256" key="2">
    <source>
        <dbReference type="ARBA" id="ARBA00022679"/>
    </source>
</evidence>
<gene>
    <name evidence="4" type="ORF">P1J78_15215</name>
</gene>
<dbReference type="InterPro" id="IPR027417">
    <property type="entry name" value="P-loop_NTPase"/>
</dbReference>
<keyword evidence="2" id="KW-0808">Transferase</keyword>
<dbReference type="PANTHER" id="PTHR11783">
    <property type="entry name" value="SULFOTRANSFERASE SULT"/>
    <property type="match status" value="1"/>
</dbReference>
<evidence type="ECO:0000313" key="5">
    <source>
        <dbReference type="Proteomes" id="UP001220964"/>
    </source>
</evidence>
<evidence type="ECO:0000256" key="1">
    <source>
        <dbReference type="ARBA" id="ARBA00005771"/>
    </source>
</evidence>
<dbReference type="Pfam" id="PF00685">
    <property type="entry name" value="Sulfotransfer_1"/>
    <property type="match status" value="1"/>
</dbReference>
<evidence type="ECO:0000313" key="4">
    <source>
        <dbReference type="EMBL" id="MDF0602090.1"/>
    </source>
</evidence>
<protein>
    <submittedName>
        <fullName evidence="4">Sulfotransferase domain-containing protein</fullName>
    </submittedName>
</protein>
<feature type="domain" description="Sulfotransferase" evidence="3">
    <location>
        <begin position="33"/>
        <end position="285"/>
    </location>
</feature>
<keyword evidence="5" id="KW-1185">Reference proteome</keyword>
<dbReference type="EMBL" id="JARGYC010000041">
    <property type="protein sequence ID" value="MDF0602090.1"/>
    <property type="molecule type" value="Genomic_DNA"/>
</dbReference>
<name>A0AAE3T935_9RHOB</name>
<accession>A0AAE3T935</accession>
<dbReference type="GO" id="GO:0008146">
    <property type="term" value="F:sulfotransferase activity"/>
    <property type="evidence" value="ECO:0007669"/>
    <property type="project" value="InterPro"/>
</dbReference>
<proteinExistence type="inferred from homology"/>
<comment type="similarity">
    <text evidence="1">Belongs to the sulfotransferase 1 family.</text>
</comment>
<evidence type="ECO:0000259" key="3">
    <source>
        <dbReference type="Pfam" id="PF00685"/>
    </source>
</evidence>
<dbReference type="SUPFAM" id="SSF52540">
    <property type="entry name" value="P-loop containing nucleoside triphosphate hydrolases"/>
    <property type="match status" value="1"/>
</dbReference>
<dbReference type="RefSeq" id="WP_275568227.1">
    <property type="nucleotide sequence ID" value="NZ_JARGYC010000041.1"/>
</dbReference>